<feature type="non-terminal residue" evidence="1">
    <location>
        <position position="1"/>
    </location>
</feature>
<accession>A0ABU6ZYM2</accession>
<evidence type="ECO:0000313" key="2">
    <source>
        <dbReference type="Proteomes" id="UP001341840"/>
    </source>
</evidence>
<sequence>RDAVFAPINNDDMLWQEYSGGRPSMSSDGVNGNSIGVHTGHRKARCWFEEKGLKPGRMWGFGLSKVFGLSP</sequence>
<dbReference type="EMBL" id="JASCZI010277149">
    <property type="protein sequence ID" value="MED6226960.1"/>
    <property type="molecule type" value="Genomic_DNA"/>
</dbReference>
<keyword evidence="2" id="KW-1185">Reference proteome</keyword>
<protein>
    <submittedName>
        <fullName evidence="1">Uncharacterized protein</fullName>
    </submittedName>
</protein>
<evidence type="ECO:0000313" key="1">
    <source>
        <dbReference type="EMBL" id="MED6226960.1"/>
    </source>
</evidence>
<dbReference type="Proteomes" id="UP001341840">
    <property type="component" value="Unassembled WGS sequence"/>
</dbReference>
<organism evidence="1 2">
    <name type="scientific">Stylosanthes scabra</name>
    <dbReference type="NCBI Taxonomy" id="79078"/>
    <lineage>
        <taxon>Eukaryota</taxon>
        <taxon>Viridiplantae</taxon>
        <taxon>Streptophyta</taxon>
        <taxon>Embryophyta</taxon>
        <taxon>Tracheophyta</taxon>
        <taxon>Spermatophyta</taxon>
        <taxon>Magnoliopsida</taxon>
        <taxon>eudicotyledons</taxon>
        <taxon>Gunneridae</taxon>
        <taxon>Pentapetalae</taxon>
        <taxon>rosids</taxon>
        <taxon>fabids</taxon>
        <taxon>Fabales</taxon>
        <taxon>Fabaceae</taxon>
        <taxon>Papilionoideae</taxon>
        <taxon>50 kb inversion clade</taxon>
        <taxon>dalbergioids sensu lato</taxon>
        <taxon>Dalbergieae</taxon>
        <taxon>Pterocarpus clade</taxon>
        <taxon>Stylosanthes</taxon>
    </lineage>
</organism>
<proteinExistence type="predicted"/>
<comment type="caution">
    <text evidence="1">The sequence shown here is derived from an EMBL/GenBank/DDBJ whole genome shotgun (WGS) entry which is preliminary data.</text>
</comment>
<reference evidence="1 2" key="1">
    <citation type="journal article" date="2023" name="Plants (Basel)">
        <title>Bridging the Gap: Combining Genomics and Transcriptomics Approaches to Understand Stylosanthes scabra, an Orphan Legume from the Brazilian Caatinga.</title>
        <authorList>
            <person name="Ferreira-Neto J.R.C."/>
            <person name="da Silva M.D."/>
            <person name="Binneck E."/>
            <person name="de Melo N.F."/>
            <person name="da Silva R.H."/>
            <person name="de Melo A.L.T.M."/>
            <person name="Pandolfi V."/>
            <person name="Bustamante F.O."/>
            <person name="Brasileiro-Vidal A.C."/>
            <person name="Benko-Iseppon A.M."/>
        </authorList>
    </citation>
    <scope>NUCLEOTIDE SEQUENCE [LARGE SCALE GENOMIC DNA]</scope>
    <source>
        <tissue evidence="1">Leaves</tissue>
    </source>
</reference>
<gene>
    <name evidence="1" type="ORF">PIB30_108905</name>
</gene>
<name>A0ABU6ZYM2_9FABA</name>